<evidence type="ECO:0000313" key="9">
    <source>
        <dbReference type="WBParaSite" id="ECPE_0000043301-mRNA-1"/>
    </source>
</evidence>
<evidence type="ECO:0000256" key="6">
    <source>
        <dbReference type="ARBA" id="ARBA00037985"/>
    </source>
</evidence>
<dbReference type="InterPro" id="IPR052482">
    <property type="entry name" value="mtLSU_mL37"/>
</dbReference>
<sequence>LVPFNLSTAAMLPKRWTTRDRLLETHYFYGNPGRRVAFAENQDLVIYGTEPIHPFDRSDSDYMRDLNTSHSPPFSSLGPMSPLIDLESTYYYLDESSDGWVAGAPRPYPYPHLITVNHSLPSVWSDFLEPEAEPITAEQRQAIAVMHCFAAAVAHAHRLGLPRTDLSTPICVEAVCSDGVWFDFVSFQLNTLHVPEANQSNYPPDLVRNVAWVDGSRRLFDKIVPRRSQLRNTKYRDLDMQVFSRLAASYLWGLVGHHTNVRLPLGEASEVGSSI</sequence>
<evidence type="ECO:0000256" key="1">
    <source>
        <dbReference type="ARBA" id="ARBA00004173"/>
    </source>
</evidence>
<accession>A0A183A0E8</accession>
<evidence type="ECO:0000256" key="5">
    <source>
        <dbReference type="ARBA" id="ARBA00023274"/>
    </source>
</evidence>
<dbReference type="GO" id="GO:0005739">
    <property type="term" value="C:mitochondrion"/>
    <property type="evidence" value="ECO:0007669"/>
    <property type="project" value="UniProtKB-SubCell"/>
</dbReference>
<evidence type="ECO:0000256" key="8">
    <source>
        <dbReference type="ARBA" id="ARBA00041617"/>
    </source>
</evidence>
<dbReference type="GO" id="GO:1990904">
    <property type="term" value="C:ribonucleoprotein complex"/>
    <property type="evidence" value="ECO:0007669"/>
    <property type="project" value="UniProtKB-KW"/>
</dbReference>
<reference evidence="9" key="1">
    <citation type="submission" date="2016-06" db="UniProtKB">
        <authorList>
            <consortium name="WormBaseParasite"/>
        </authorList>
    </citation>
    <scope>IDENTIFICATION</scope>
</reference>
<keyword evidence="2" id="KW-0809">Transit peptide</keyword>
<name>A0A183A0E8_9TREM</name>
<dbReference type="AlphaFoldDB" id="A0A183A0E8"/>
<keyword evidence="3" id="KW-0689">Ribosomal protein</keyword>
<dbReference type="GO" id="GO:0003735">
    <property type="term" value="F:structural constituent of ribosome"/>
    <property type="evidence" value="ECO:0007669"/>
    <property type="project" value="InterPro"/>
</dbReference>
<protein>
    <recommendedName>
        <fullName evidence="7">Large ribosomal subunit protein mL37</fullName>
    </recommendedName>
    <alternativeName>
        <fullName evidence="8">39S ribosomal protein L37, mitochondrial</fullName>
    </alternativeName>
</protein>
<evidence type="ECO:0000256" key="2">
    <source>
        <dbReference type="ARBA" id="ARBA00022946"/>
    </source>
</evidence>
<keyword evidence="4" id="KW-0496">Mitochondrion</keyword>
<dbReference type="PANTHER" id="PTHR15889">
    <property type="entry name" value="MITOCHONDRIAL RIBOSOMAL PROTEIN L37"/>
    <property type="match status" value="1"/>
</dbReference>
<evidence type="ECO:0000256" key="3">
    <source>
        <dbReference type="ARBA" id="ARBA00022980"/>
    </source>
</evidence>
<keyword evidence="5" id="KW-0687">Ribonucleoprotein</keyword>
<dbReference type="PANTHER" id="PTHR15889:SF2">
    <property type="entry name" value="LARGE RIBOSOMAL SUBUNIT PROTEIN ML37"/>
    <property type="match status" value="1"/>
</dbReference>
<dbReference type="WBParaSite" id="ECPE_0000043301-mRNA-1">
    <property type="protein sequence ID" value="ECPE_0000043301-mRNA-1"/>
    <property type="gene ID" value="ECPE_0000043301"/>
</dbReference>
<comment type="similarity">
    <text evidence="6">Belongs to the mitochondrion-specific ribosomal protein mL37 family.</text>
</comment>
<dbReference type="InterPro" id="IPR010793">
    <property type="entry name" value="Ribosomal_mL37/mL65"/>
</dbReference>
<evidence type="ECO:0000256" key="4">
    <source>
        <dbReference type="ARBA" id="ARBA00023128"/>
    </source>
</evidence>
<comment type="subcellular location">
    <subcellularLocation>
        <location evidence="1">Mitochondrion</location>
    </subcellularLocation>
</comment>
<dbReference type="GO" id="GO:0006412">
    <property type="term" value="P:translation"/>
    <property type="evidence" value="ECO:0007669"/>
    <property type="project" value="InterPro"/>
</dbReference>
<evidence type="ECO:0000256" key="7">
    <source>
        <dbReference type="ARBA" id="ARBA00039442"/>
    </source>
</evidence>
<dbReference type="GO" id="GO:0005840">
    <property type="term" value="C:ribosome"/>
    <property type="evidence" value="ECO:0007669"/>
    <property type="project" value="UniProtKB-KW"/>
</dbReference>
<organism evidence="9">
    <name type="scientific">Echinostoma caproni</name>
    <dbReference type="NCBI Taxonomy" id="27848"/>
    <lineage>
        <taxon>Eukaryota</taxon>
        <taxon>Metazoa</taxon>
        <taxon>Spiralia</taxon>
        <taxon>Lophotrochozoa</taxon>
        <taxon>Platyhelminthes</taxon>
        <taxon>Trematoda</taxon>
        <taxon>Digenea</taxon>
        <taxon>Plagiorchiida</taxon>
        <taxon>Echinostomata</taxon>
        <taxon>Echinostomatoidea</taxon>
        <taxon>Echinostomatidae</taxon>
        <taxon>Echinostoma</taxon>
    </lineage>
</organism>
<dbReference type="Pfam" id="PF07147">
    <property type="entry name" value="PDCD9"/>
    <property type="match status" value="1"/>
</dbReference>
<proteinExistence type="inferred from homology"/>